<dbReference type="EMBL" id="JAELUP010000009">
    <property type="protein sequence ID" value="MBJ6360488.1"/>
    <property type="molecule type" value="Genomic_DNA"/>
</dbReference>
<evidence type="ECO:0000313" key="3">
    <source>
        <dbReference type="Proteomes" id="UP000640274"/>
    </source>
</evidence>
<name>A0A934MP39_9BACL</name>
<evidence type="ECO:0000256" key="1">
    <source>
        <dbReference type="SAM" id="MobiDB-lite"/>
    </source>
</evidence>
<feature type="region of interest" description="Disordered" evidence="1">
    <location>
        <begin position="35"/>
        <end position="61"/>
    </location>
</feature>
<dbReference type="Proteomes" id="UP000640274">
    <property type="component" value="Unassembled WGS sequence"/>
</dbReference>
<feature type="region of interest" description="Disordered" evidence="1">
    <location>
        <begin position="74"/>
        <end position="99"/>
    </location>
</feature>
<reference evidence="2" key="1">
    <citation type="submission" date="2020-12" db="EMBL/GenBank/DDBJ databases">
        <authorList>
            <person name="Huq M.A."/>
        </authorList>
    </citation>
    <scope>NUCLEOTIDE SEQUENCE</scope>
    <source>
        <strain evidence="2">MAHUQ-46</strain>
    </source>
</reference>
<keyword evidence="3" id="KW-1185">Reference proteome</keyword>
<accession>A0A934MP39</accession>
<comment type="caution">
    <text evidence="2">The sequence shown here is derived from an EMBL/GenBank/DDBJ whole genome shotgun (WGS) entry which is preliminary data.</text>
</comment>
<proteinExistence type="predicted"/>
<evidence type="ECO:0000313" key="2">
    <source>
        <dbReference type="EMBL" id="MBJ6360488.1"/>
    </source>
</evidence>
<dbReference type="AlphaFoldDB" id="A0A934MP39"/>
<gene>
    <name evidence="2" type="ORF">JFN88_04010</name>
</gene>
<dbReference type="RefSeq" id="WP_199018043.1">
    <property type="nucleotide sequence ID" value="NZ_JAELUP010000009.1"/>
</dbReference>
<sequence length="111" mass="12190">MAIRIRKQRAKRSAAVVSPCARRCCRRTFLPERKQQLVPGETGGRGTSMKDGQPDPGKGECRSCCSRIRKQVVEENRSARRSSLLQADGSSGAEETAARPWNQAGGLLCHH</sequence>
<protein>
    <submittedName>
        <fullName evidence="2">Uncharacterized protein</fullName>
    </submittedName>
</protein>
<organism evidence="2 3">
    <name type="scientific">Paenibacillus roseus</name>
    <dbReference type="NCBI Taxonomy" id="2798579"/>
    <lineage>
        <taxon>Bacteria</taxon>
        <taxon>Bacillati</taxon>
        <taxon>Bacillota</taxon>
        <taxon>Bacilli</taxon>
        <taxon>Bacillales</taxon>
        <taxon>Paenibacillaceae</taxon>
        <taxon>Paenibacillus</taxon>
    </lineage>
</organism>